<feature type="transmembrane region" description="Helical" evidence="10">
    <location>
        <begin position="6"/>
        <end position="25"/>
    </location>
</feature>
<keyword evidence="4 10" id="KW-0812">Transmembrane</keyword>
<dbReference type="OrthoDB" id="5846619at2759"/>
<proteinExistence type="predicted"/>
<name>A0A5E4MFG4_9HEMI</name>
<evidence type="ECO:0000256" key="8">
    <source>
        <dbReference type="ARBA" id="ARBA00023170"/>
    </source>
</evidence>
<evidence type="ECO:0000313" key="12">
    <source>
        <dbReference type="Proteomes" id="UP000325440"/>
    </source>
</evidence>
<evidence type="ECO:0000256" key="6">
    <source>
        <dbReference type="ARBA" id="ARBA00022989"/>
    </source>
</evidence>
<dbReference type="GO" id="GO:0005886">
    <property type="term" value="C:plasma membrane"/>
    <property type="evidence" value="ECO:0007669"/>
    <property type="project" value="UniProtKB-SubCell"/>
</dbReference>
<reference evidence="11 12" key="1">
    <citation type="submission" date="2019-08" db="EMBL/GenBank/DDBJ databases">
        <authorList>
            <person name="Alioto T."/>
            <person name="Alioto T."/>
            <person name="Gomez Garrido J."/>
        </authorList>
    </citation>
    <scope>NUCLEOTIDE SEQUENCE [LARGE SCALE GENOMIC DNA]</scope>
</reference>
<evidence type="ECO:0000256" key="7">
    <source>
        <dbReference type="ARBA" id="ARBA00023136"/>
    </source>
</evidence>
<evidence type="ECO:0000256" key="10">
    <source>
        <dbReference type="SAM" id="Phobius"/>
    </source>
</evidence>
<evidence type="ECO:0000256" key="5">
    <source>
        <dbReference type="ARBA" id="ARBA00022725"/>
    </source>
</evidence>
<dbReference type="PANTHER" id="PTHR21137:SF35">
    <property type="entry name" value="ODORANT RECEPTOR 19A-RELATED"/>
    <property type="match status" value="1"/>
</dbReference>
<keyword evidence="12" id="KW-1185">Reference proteome</keyword>
<keyword evidence="6 10" id="KW-1133">Transmembrane helix</keyword>
<dbReference type="AlphaFoldDB" id="A0A5E4MFG4"/>
<evidence type="ECO:0000256" key="2">
    <source>
        <dbReference type="ARBA" id="ARBA00022475"/>
    </source>
</evidence>
<keyword evidence="2" id="KW-1003">Cell membrane</keyword>
<dbReference type="EMBL" id="CABPRJ010000482">
    <property type="protein sequence ID" value="VVC28590.1"/>
    <property type="molecule type" value="Genomic_DNA"/>
</dbReference>
<comment type="subcellular location">
    <subcellularLocation>
        <location evidence="1">Cell membrane</location>
        <topology evidence="1">Multi-pass membrane protein</topology>
    </subcellularLocation>
</comment>
<keyword evidence="7 10" id="KW-0472">Membrane</keyword>
<evidence type="ECO:0000313" key="11">
    <source>
        <dbReference type="EMBL" id="VVC28590.1"/>
    </source>
</evidence>
<feature type="transmembrane region" description="Helical" evidence="10">
    <location>
        <begin position="79"/>
        <end position="101"/>
    </location>
</feature>
<evidence type="ECO:0000256" key="1">
    <source>
        <dbReference type="ARBA" id="ARBA00004651"/>
    </source>
</evidence>
<sequence length="221" mass="25489">MIFDILMLIICCALTCHLGSVSNAISSLGHKGSIDNTSRNDLIELNAKQDILFHDLNIIITDHQNVIEKLNEYLNIFRAVILVQIFIASNSHVIIWFIAALNFSKVYNGESLSSLSLTVKLFFLLPIFTIQLFMTCYLFETINEKKDSIILALYSSNWIDMDIRNKRLILLAMKTNNSNQLKMKFTYTKIVNLEMYSNTMRLCYSIFSMLIKYNQNKITSD</sequence>
<organism evidence="11 12">
    <name type="scientific">Cinara cedri</name>
    <dbReference type="NCBI Taxonomy" id="506608"/>
    <lineage>
        <taxon>Eukaryota</taxon>
        <taxon>Metazoa</taxon>
        <taxon>Ecdysozoa</taxon>
        <taxon>Arthropoda</taxon>
        <taxon>Hexapoda</taxon>
        <taxon>Insecta</taxon>
        <taxon>Pterygota</taxon>
        <taxon>Neoptera</taxon>
        <taxon>Paraneoptera</taxon>
        <taxon>Hemiptera</taxon>
        <taxon>Sternorrhyncha</taxon>
        <taxon>Aphidomorpha</taxon>
        <taxon>Aphidoidea</taxon>
        <taxon>Aphididae</taxon>
        <taxon>Lachninae</taxon>
        <taxon>Cinara</taxon>
    </lineage>
</organism>
<accession>A0A5E4MFG4</accession>
<dbReference type="Pfam" id="PF02949">
    <property type="entry name" value="7tm_6"/>
    <property type="match status" value="1"/>
</dbReference>
<dbReference type="GO" id="GO:0005549">
    <property type="term" value="F:odorant binding"/>
    <property type="evidence" value="ECO:0007669"/>
    <property type="project" value="InterPro"/>
</dbReference>
<keyword evidence="3" id="KW-0716">Sensory transduction</keyword>
<dbReference type="GO" id="GO:0007165">
    <property type="term" value="P:signal transduction"/>
    <property type="evidence" value="ECO:0007669"/>
    <property type="project" value="UniProtKB-KW"/>
</dbReference>
<keyword evidence="5" id="KW-0552">Olfaction</keyword>
<evidence type="ECO:0000256" key="3">
    <source>
        <dbReference type="ARBA" id="ARBA00022606"/>
    </source>
</evidence>
<dbReference type="GO" id="GO:0004984">
    <property type="term" value="F:olfactory receptor activity"/>
    <property type="evidence" value="ECO:0007669"/>
    <property type="project" value="InterPro"/>
</dbReference>
<evidence type="ECO:0000256" key="9">
    <source>
        <dbReference type="ARBA" id="ARBA00023224"/>
    </source>
</evidence>
<dbReference type="Proteomes" id="UP000325440">
    <property type="component" value="Unassembled WGS sequence"/>
</dbReference>
<keyword evidence="9" id="KW-0807">Transducer</keyword>
<protein>
    <submittedName>
        <fullName evidence="11">Olfactory receptor, insect</fullName>
    </submittedName>
</protein>
<dbReference type="InterPro" id="IPR004117">
    <property type="entry name" value="7tm6_olfct_rcpt"/>
</dbReference>
<evidence type="ECO:0000256" key="4">
    <source>
        <dbReference type="ARBA" id="ARBA00022692"/>
    </source>
</evidence>
<keyword evidence="8 11" id="KW-0675">Receptor</keyword>
<gene>
    <name evidence="11" type="ORF">CINCED_3A002046</name>
</gene>
<feature type="transmembrane region" description="Helical" evidence="10">
    <location>
        <begin position="121"/>
        <end position="139"/>
    </location>
</feature>
<dbReference type="PANTHER" id="PTHR21137">
    <property type="entry name" value="ODORANT RECEPTOR"/>
    <property type="match status" value="1"/>
</dbReference>